<evidence type="ECO:0000313" key="3">
    <source>
        <dbReference type="Proteomes" id="UP000006190"/>
    </source>
</evidence>
<feature type="domain" description="Bacterial Pleckstrin homology" evidence="1">
    <location>
        <begin position="7"/>
        <end position="133"/>
    </location>
</feature>
<dbReference type="Proteomes" id="UP000006190">
    <property type="component" value="Unassembled WGS sequence"/>
</dbReference>
<dbReference type="EMBL" id="AGEG01000002">
    <property type="protein sequence ID" value="EHR38136.1"/>
    <property type="molecule type" value="Genomic_DNA"/>
</dbReference>
<evidence type="ECO:0000313" key="2">
    <source>
        <dbReference type="EMBL" id="EHR38136.1"/>
    </source>
</evidence>
<dbReference type="SUPFAM" id="SSF50729">
    <property type="entry name" value="PH domain-like"/>
    <property type="match status" value="1"/>
</dbReference>
<evidence type="ECO:0000259" key="1">
    <source>
        <dbReference type="Pfam" id="PF08000"/>
    </source>
</evidence>
<protein>
    <recommendedName>
        <fullName evidence="1">Bacterial Pleckstrin homology domain-containing protein</fullName>
    </recommendedName>
</protein>
<comment type="caution">
    <text evidence="2">The sequence shown here is derived from an EMBL/GenBank/DDBJ whole genome shotgun (WGS) entry which is preliminary data.</text>
</comment>
<dbReference type="eggNOG" id="ENOG50303Q5">
    <property type="taxonomic scope" value="Bacteria"/>
</dbReference>
<dbReference type="InterPro" id="IPR012544">
    <property type="entry name" value="PHb"/>
</dbReference>
<dbReference type="AlphaFoldDB" id="H3NH81"/>
<dbReference type="Gene3D" id="2.30.29.50">
    <property type="entry name" value="Bacterial Pleckstrin homology domain"/>
    <property type="match status" value="1"/>
</dbReference>
<dbReference type="InterPro" id="IPR037063">
    <property type="entry name" value="PHb_sf"/>
</dbReference>
<dbReference type="RefSeq" id="WP_006308105.1">
    <property type="nucleotide sequence ID" value="NZ_JH601133.1"/>
</dbReference>
<reference evidence="2 3" key="1">
    <citation type="submission" date="2012-01" db="EMBL/GenBank/DDBJ databases">
        <title>The Genome Sequence of Facklamia languida CCUG 37842.</title>
        <authorList>
            <consortium name="The Broad Institute Genome Sequencing Platform"/>
            <person name="Earl A."/>
            <person name="Ward D."/>
            <person name="Feldgarden M."/>
            <person name="Gevers D."/>
            <person name="Huys G."/>
            <person name="Young S.K."/>
            <person name="Zeng Q."/>
            <person name="Gargeya S."/>
            <person name="Fitzgerald M."/>
            <person name="Haas B."/>
            <person name="Abouelleil A."/>
            <person name="Alvarado L."/>
            <person name="Arachchi H.M."/>
            <person name="Berlin A."/>
            <person name="Chapman S.B."/>
            <person name="Gearin G."/>
            <person name="Goldberg J."/>
            <person name="Griggs A."/>
            <person name="Gujja S."/>
            <person name="Hansen M."/>
            <person name="Heiman D."/>
            <person name="Howarth C."/>
            <person name="Larimer J."/>
            <person name="Lui A."/>
            <person name="MacDonald P.J.P."/>
            <person name="McCowen C."/>
            <person name="Montmayeur A."/>
            <person name="Murphy C."/>
            <person name="Neiman D."/>
            <person name="Pearson M."/>
            <person name="Priest M."/>
            <person name="Roberts A."/>
            <person name="Saif S."/>
            <person name="Shea T."/>
            <person name="Sisk P."/>
            <person name="Stolte C."/>
            <person name="Sykes S."/>
            <person name="Wortman J."/>
            <person name="Nusbaum C."/>
            <person name="Birren B."/>
        </authorList>
    </citation>
    <scope>NUCLEOTIDE SEQUENCE [LARGE SCALE GENOMIC DNA]</scope>
    <source>
        <strain evidence="2 3">CCUG 37842</strain>
    </source>
</reference>
<dbReference type="Pfam" id="PF08000">
    <property type="entry name" value="bPH_1"/>
    <property type="match status" value="1"/>
</dbReference>
<name>H3NH81_9LACT</name>
<dbReference type="HOGENOM" id="CLU_137895_0_0_9"/>
<gene>
    <name evidence="2" type="ORF">HMPREF9708_00220</name>
</gene>
<keyword evidence="3" id="KW-1185">Reference proteome</keyword>
<organism evidence="2 3">
    <name type="scientific">Facklamia languida CCUG 37842</name>
    <dbReference type="NCBI Taxonomy" id="883113"/>
    <lineage>
        <taxon>Bacteria</taxon>
        <taxon>Bacillati</taxon>
        <taxon>Bacillota</taxon>
        <taxon>Bacilli</taxon>
        <taxon>Lactobacillales</taxon>
        <taxon>Aerococcaceae</taxon>
        <taxon>Facklamia</taxon>
    </lineage>
</organism>
<accession>H3NH81</accession>
<proteinExistence type="predicted"/>
<sequence length="147" mass="16803">MGLFDNITQGVLGNLSEVSAEKLNLEYGPYLFDGEKIEKGYTLIRDSIIFTDVRIIFVDRQGTTGKKTSFKSIYLSHIIDVEMETAGAGFDDSEITITYLTTVNRSTRHETFESIKFEFPKKADILPLYRFFGSLVLKNRREINTIK</sequence>
<dbReference type="OrthoDB" id="9803613at2"/>